<keyword evidence="1" id="KW-1185">Reference proteome</keyword>
<dbReference type="Proteomes" id="UP000887565">
    <property type="component" value="Unplaced"/>
</dbReference>
<reference evidence="2" key="1">
    <citation type="submission" date="2022-11" db="UniProtKB">
        <authorList>
            <consortium name="WormBaseParasite"/>
        </authorList>
    </citation>
    <scope>IDENTIFICATION</scope>
</reference>
<proteinExistence type="predicted"/>
<protein>
    <submittedName>
        <fullName evidence="2">Uncharacterized protein</fullName>
    </submittedName>
</protein>
<sequence>MVAKASLDQIQKSKLHQFLLAYHPAFSLEGDPPTLTHLVQHTIDTGDARPVTKHYYGAPIQQYHIVREHIQDMLNKQQQIIDGQQKDQTLIKSGESGVPLCHALLPSKQRVVYNQLFNCLIEALMLRFCGIGALHTIIMDFETAAHQAVFLPKCFNAYVKSKTMINLRIHGSMAISTFSGDRYPCVAFLEMDPKQALRTAAGYI</sequence>
<dbReference type="WBParaSite" id="nRc.2.0.1.t18982-RA">
    <property type="protein sequence ID" value="nRc.2.0.1.t18982-RA"/>
    <property type="gene ID" value="nRc.2.0.1.g18982"/>
</dbReference>
<dbReference type="AlphaFoldDB" id="A0A915IZX1"/>
<evidence type="ECO:0000313" key="1">
    <source>
        <dbReference type="Proteomes" id="UP000887565"/>
    </source>
</evidence>
<accession>A0A915IZX1</accession>
<evidence type="ECO:0000313" key="2">
    <source>
        <dbReference type="WBParaSite" id="nRc.2.0.1.t18982-RA"/>
    </source>
</evidence>
<name>A0A915IZX1_ROMCU</name>
<organism evidence="1 2">
    <name type="scientific">Romanomermis culicivorax</name>
    <name type="common">Nematode worm</name>
    <dbReference type="NCBI Taxonomy" id="13658"/>
    <lineage>
        <taxon>Eukaryota</taxon>
        <taxon>Metazoa</taxon>
        <taxon>Ecdysozoa</taxon>
        <taxon>Nematoda</taxon>
        <taxon>Enoplea</taxon>
        <taxon>Dorylaimia</taxon>
        <taxon>Mermithida</taxon>
        <taxon>Mermithoidea</taxon>
        <taxon>Mermithidae</taxon>
        <taxon>Romanomermis</taxon>
    </lineage>
</organism>